<dbReference type="SUPFAM" id="SSF48452">
    <property type="entry name" value="TPR-like"/>
    <property type="match status" value="1"/>
</dbReference>
<dbReference type="InterPro" id="IPR011990">
    <property type="entry name" value="TPR-like_helical_dom_sf"/>
</dbReference>
<dbReference type="AlphaFoldDB" id="A0A450T871"/>
<dbReference type="Gene3D" id="1.25.40.10">
    <property type="entry name" value="Tetratricopeptide repeat domain"/>
    <property type="match status" value="1"/>
</dbReference>
<gene>
    <name evidence="1" type="ORF">BECKDK2373C_GA0170839_11013</name>
</gene>
<protein>
    <recommendedName>
        <fullName evidence="2">Tetratricopeptide repeat-containing protein</fullName>
    </recommendedName>
</protein>
<dbReference type="EMBL" id="CAADEY010000101">
    <property type="protein sequence ID" value="VFJ62846.1"/>
    <property type="molecule type" value="Genomic_DNA"/>
</dbReference>
<reference evidence="1" key="1">
    <citation type="submission" date="2019-02" db="EMBL/GenBank/DDBJ databases">
        <authorList>
            <person name="Gruber-Vodicka R. H."/>
            <person name="Seah K. B. B."/>
        </authorList>
    </citation>
    <scope>NUCLEOTIDE SEQUENCE</scope>
    <source>
        <strain evidence="1">BECK_DK161</strain>
    </source>
</reference>
<organism evidence="1">
    <name type="scientific">Candidatus Kentrum sp. DK</name>
    <dbReference type="NCBI Taxonomy" id="2126562"/>
    <lineage>
        <taxon>Bacteria</taxon>
        <taxon>Pseudomonadati</taxon>
        <taxon>Pseudomonadota</taxon>
        <taxon>Gammaproteobacteria</taxon>
        <taxon>Candidatus Kentrum</taxon>
    </lineage>
</organism>
<name>A0A450T871_9GAMM</name>
<evidence type="ECO:0008006" key="2">
    <source>
        <dbReference type="Google" id="ProtNLM"/>
    </source>
</evidence>
<proteinExistence type="predicted"/>
<sequence>MPRKIEVTVNTLHILRKLAEQQQFAALKDACLAGDVADPAVSILLALALAHLGEYQEAENLLAGILPIADTLDPDARVDLAGVLMLRLATDEAIAHLEAVLEQTPDHALALGACRT</sequence>
<evidence type="ECO:0000313" key="1">
    <source>
        <dbReference type="EMBL" id="VFJ62846.1"/>
    </source>
</evidence>
<accession>A0A450T871</accession>